<dbReference type="PANTHER" id="PTHR36454:SF1">
    <property type="entry name" value="DUF1015 DOMAIN-CONTAINING PROTEIN"/>
    <property type="match status" value="1"/>
</dbReference>
<dbReference type="Pfam" id="PF06245">
    <property type="entry name" value="DUF1015"/>
    <property type="match status" value="1"/>
</dbReference>
<sequence length="428" mass="46336">MEIRAFRGWRFAGDGGDLTGLVAPPYDVLSAEQKQRLLAGCQRNIVAVDLPHVPPKEAGPDSVYAAAARQLAQWQADGTLVQDAAPAVYGYDQTYTWAGRTHTRRALLAGVRATPLGADQDVIPHEHTFAGPKADRLKLTQHTRMQLSPIFGFYQDPQGRVASLLAGQTERRPDACGVLEDVKQQLWVIDDLDAVTQLAAALRTTPAFIADGHHRYTTAMNYRDELLAAGRIDDQHEANFVLFALVDGDDPGLLVLPTHRLVSGLSAAFSLDALIAAADAFEFQQVDAAAADLRDADAFLKPFGPTAMGFLAGEKMWIAMLKDPTAMVAAAGDHCEPWRKLDVAILQTLIMDGALAEWKTDETFVDFTPDGEIARQAVADGKAQLALLLQSTPVSAVQEVALAGDVMPHKSTYFYPKLATGMVLKPLQ</sequence>
<reference evidence="1" key="1">
    <citation type="journal article" date="2015" name="Nature">
        <title>Complex archaea that bridge the gap between prokaryotes and eukaryotes.</title>
        <authorList>
            <person name="Spang A."/>
            <person name="Saw J.H."/>
            <person name="Jorgensen S.L."/>
            <person name="Zaremba-Niedzwiedzka K."/>
            <person name="Martijn J."/>
            <person name="Lind A.E."/>
            <person name="van Eijk R."/>
            <person name="Schleper C."/>
            <person name="Guy L."/>
            <person name="Ettema T.J."/>
        </authorList>
    </citation>
    <scope>NUCLEOTIDE SEQUENCE</scope>
</reference>
<dbReference type="PIRSF" id="PIRSF033563">
    <property type="entry name" value="UCP033563"/>
    <property type="match status" value="1"/>
</dbReference>
<comment type="caution">
    <text evidence="1">The sequence shown here is derived from an EMBL/GenBank/DDBJ whole genome shotgun (WGS) entry which is preliminary data.</text>
</comment>
<evidence type="ECO:0008006" key="2">
    <source>
        <dbReference type="Google" id="ProtNLM"/>
    </source>
</evidence>
<dbReference type="EMBL" id="LAZR01000449">
    <property type="protein sequence ID" value="KKN68415.1"/>
    <property type="molecule type" value="Genomic_DNA"/>
</dbReference>
<dbReference type="InterPro" id="IPR008323">
    <property type="entry name" value="UCP033563"/>
</dbReference>
<gene>
    <name evidence="1" type="ORF">LCGC14_0451430</name>
</gene>
<proteinExistence type="predicted"/>
<dbReference type="PANTHER" id="PTHR36454">
    <property type="entry name" value="LMO2823 PROTEIN"/>
    <property type="match status" value="1"/>
</dbReference>
<name>A0A0F9SHL9_9ZZZZ</name>
<organism evidence="1">
    <name type="scientific">marine sediment metagenome</name>
    <dbReference type="NCBI Taxonomy" id="412755"/>
    <lineage>
        <taxon>unclassified sequences</taxon>
        <taxon>metagenomes</taxon>
        <taxon>ecological metagenomes</taxon>
    </lineage>
</organism>
<accession>A0A0F9SHL9</accession>
<protein>
    <recommendedName>
        <fullName evidence="2">DUF1015 domain-containing protein</fullName>
    </recommendedName>
</protein>
<dbReference type="AlphaFoldDB" id="A0A0F9SHL9"/>
<evidence type="ECO:0000313" key="1">
    <source>
        <dbReference type="EMBL" id="KKN68415.1"/>
    </source>
</evidence>